<evidence type="ECO:0000313" key="3">
    <source>
        <dbReference type="Proteomes" id="UP001222325"/>
    </source>
</evidence>
<reference evidence="2" key="1">
    <citation type="submission" date="2023-03" db="EMBL/GenBank/DDBJ databases">
        <title>Massive genome expansion in bonnet fungi (Mycena s.s.) driven by repeated elements and novel gene families across ecological guilds.</title>
        <authorList>
            <consortium name="Lawrence Berkeley National Laboratory"/>
            <person name="Harder C.B."/>
            <person name="Miyauchi S."/>
            <person name="Viragh M."/>
            <person name="Kuo A."/>
            <person name="Thoen E."/>
            <person name="Andreopoulos B."/>
            <person name="Lu D."/>
            <person name="Skrede I."/>
            <person name="Drula E."/>
            <person name="Henrissat B."/>
            <person name="Morin E."/>
            <person name="Kohler A."/>
            <person name="Barry K."/>
            <person name="LaButti K."/>
            <person name="Morin E."/>
            <person name="Salamov A."/>
            <person name="Lipzen A."/>
            <person name="Mereny Z."/>
            <person name="Hegedus B."/>
            <person name="Baldrian P."/>
            <person name="Stursova M."/>
            <person name="Weitz H."/>
            <person name="Taylor A."/>
            <person name="Grigoriev I.V."/>
            <person name="Nagy L.G."/>
            <person name="Martin F."/>
            <person name="Kauserud H."/>
        </authorList>
    </citation>
    <scope>NUCLEOTIDE SEQUENCE</scope>
    <source>
        <strain evidence="2">CBHHK173m</strain>
    </source>
</reference>
<evidence type="ECO:0000313" key="2">
    <source>
        <dbReference type="EMBL" id="KAJ7062431.1"/>
    </source>
</evidence>
<feature type="region of interest" description="Disordered" evidence="1">
    <location>
        <begin position="129"/>
        <end position="149"/>
    </location>
</feature>
<proteinExistence type="predicted"/>
<sequence length="342" mass="36592">MNGSLLKAPRSDKDKVVVSTEREDLERLLQVVQPFHTQLLGSELEQGCGREDLEQLPVEGQLYCLSNQLALTPFFGQILRSNMGETMPECPETAATPKLWSRTTRRFKLSSSNSQVNTTSPLRTLAAAAARRPTARPRQTSWRAAPPRHRAVSRPTSFLVLWLRGTTQNGAFGRFPPSPLDPGVPARFGHMGHGRAHPMKRSARPSRGARRTLLPALRIRAPATLPPPRASAQVRHAPSVLRTFAESGGGGGRAHSDRPGAQLDAAGAARYARRGTALCARLRSAGTRLDAATGAPAPKVGGALRGKQGRRRASRSRDPTPPPSPRDPGGGVDAALARSGGA</sequence>
<dbReference type="EMBL" id="JARJCN010000230">
    <property type="protein sequence ID" value="KAJ7062431.1"/>
    <property type="molecule type" value="Genomic_DNA"/>
</dbReference>
<feature type="compositionally biased region" description="Low complexity" evidence="1">
    <location>
        <begin position="129"/>
        <end position="138"/>
    </location>
</feature>
<accession>A0AAD6TMD3</accession>
<evidence type="ECO:0000256" key="1">
    <source>
        <dbReference type="SAM" id="MobiDB-lite"/>
    </source>
</evidence>
<dbReference type="AlphaFoldDB" id="A0AAD6TMD3"/>
<protein>
    <submittedName>
        <fullName evidence="2">Uncharacterized protein</fullName>
    </submittedName>
</protein>
<dbReference type="Proteomes" id="UP001222325">
    <property type="component" value="Unassembled WGS sequence"/>
</dbReference>
<organism evidence="2 3">
    <name type="scientific">Mycena belliarum</name>
    <dbReference type="NCBI Taxonomy" id="1033014"/>
    <lineage>
        <taxon>Eukaryota</taxon>
        <taxon>Fungi</taxon>
        <taxon>Dikarya</taxon>
        <taxon>Basidiomycota</taxon>
        <taxon>Agaricomycotina</taxon>
        <taxon>Agaricomycetes</taxon>
        <taxon>Agaricomycetidae</taxon>
        <taxon>Agaricales</taxon>
        <taxon>Marasmiineae</taxon>
        <taxon>Mycenaceae</taxon>
        <taxon>Mycena</taxon>
    </lineage>
</organism>
<keyword evidence="3" id="KW-1185">Reference proteome</keyword>
<comment type="caution">
    <text evidence="2">The sequence shown here is derived from an EMBL/GenBank/DDBJ whole genome shotgun (WGS) entry which is preliminary data.</text>
</comment>
<gene>
    <name evidence="2" type="ORF">B0H15DRAFT_958805</name>
</gene>
<name>A0AAD6TMD3_9AGAR</name>
<feature type="region of interest" description="Disordered" evidence="1">
    <location>
        <begin position="290"/>
        <end position="342"/>
    </location>
</feature>